<keyword evidence="3" id="KW-1185">Reference proteome</keyword>
<dbReference type="EMBL" id="JADPVI010000002">
    <property type="protein sequence ID" value="MBF8457579.1"/>
    <property type="molecule type" value="Genomic_DNA"/>
</dbReference>
<evidence type="ECO:0000313" key="3">
    <source>
        <dbReference type="Proteomes" id="UP000660070"/>
    </source>
</evidence>
<accession>A0ABS0FCY0</accession>
<feature type="transmembrane region" description="Helical" evidence="1">
    <location>
        <begin position="33"/>
        <end position="51"/>
    </location>
</feature>
<keyword evidence="1" id="KW-1133">Transmembrane helix</keyword>
<name>A0ABS0FCY0_9FLAO</name>
<evidence type="ECO:0000313" key="2">
    <source>
        <dbReference type="EMBL" id="MBF8457579.1"/>
    </source>
</evidence>
<reference evidence="2 3" key="1">
    <citation type="submission" date="2020-11" db="EMBL/GenBank/DDBJ databases">
        <title>Kaistella gelatinilytica sp. nov., a flavobacterium isolated from Antarctic Soil.</title>
        <authorList>
            <person name="Li J."/>
        </authorList>
    </citation>
    <scope>NUCLEOTIDE SEQUENCE [LARGE SCALE GENOMIC DNA]</scope>
    <source>
        <strain evidence="2 3">G5-32</strain>
    </source>
</reference>
<comment type="caution">
    <text evidence="2">The sequence shown here is derived from an EMBL/GenBank/DDBJ whole genome shotgun (WGS) entry which is preliminary data.</text>
</comment>
<proteinExistence type="predicted"/>
<gene>
    <name evidence="2" type="ORF">IV494_10355</name>
</gene>
<dbReference type="Proteomes" id="UP000660070">
    <property type="component" value="Unassembled WGS sequence"/>
</dbReference>
<evidence type="ECO:0008006" key="4">
    <source>
        <dbReference type="Google" id="ProtNLM"/>
    </source>
</evidence>
<sequence length="69" mass="8075">MNTLLKYWNIRRVLYLIGGVFFVLVAVNDRSWWMIPFGLYFISMAVFRFGCATGNCEVPFSKEDVKTQN</sequence>
<keyword evidence="1" id="KW-0812">Transmembrane</keyword>
<dbReference type="RefSeq" id="WP_196080061.1">
    <property type="nucleotide sequence ID" value="NZ_JADPVI010000002.1"/>
</dbReference>
<feature type="transmembrane region" description="Helical" evidence="1">
    <location>
        <begin position="12"/>
        <end position="27"/>
    </location>
</feature>
<protein>
    <recommendedName>
        <fullName evidence="4">DUF2892 domain-containing protein</fullName>
    </recommendedName>
</protein>
<keyword evidence="1" id="KW-0472">Membrane</keyword>
<evidence type="ECO:0000256" key="1">
    <source>
        <dbReference type="SAM" id="Phobius"/>
    </source>
</evidence>
<organism evidence="2 3">
    <name type="scientific">Kaistella gelatinilytica</name>
    <dbReference type="NCBI Taxonomy" id="2787636"/>
    <lineage>
        <taxon>Bacteria</taxon>
        <taxon>Pseudomonadati</taxon>
        <taxon>Bacteroidota</taxon>
        <taxon>Flavobacteriia</taxon>
        <taxon>Flavobacteriales</taxon>
        <taxon>Weeksellaceae</taxon>
        <taxon>Chryseobacterium group</taxon>
        <taxon>Kaistella</taxon>
    </lineage>
</organism>